<keyword evidence="10" id="KW-1185">Reference proteome</keyword>
<dbReference type="GO" id="GO:0046961">
    <property type="term" value="F:proton-transporting ATPase activity, rotational mechanism"/>
    <property type="evidence" value="ECO:0007669"/>
    <property type="project" value="InterPro"/>
</dbReference>
<dbReference type="GO" id="GO:0051117">
    <property type="term" value="F:ATPase binding"/>
    <property type="evidence" value="ECO:0007669"/>
    <property type="project" value="TreeGrafter"/>
</dbReference>
<dbReference type="GO" id="GO:0007035">
    <property type="term" value="P:vacuolar acidification"/>
    <property type="evidence" value="ECO:0007669"/>
    <property type="project" value="TreeGrafter"/>
</dbReference>
<feature type="transmembrane region" description="Helical" evidence="8">
    <location>
        <begin position="476"/>
        <end position="492"/>
    </location>
</feature>
<evidence type="ECO:0000256" key="4">
    <source>
        <dbReference type="ARBA" id="ARBA00022692"/>
    </source>
</evidence>
<evidence type="ECO:0000313" key="9">
    <source>
        <dbReference type="EMBL" id="QUH30252.1"/>
    </source>
</evidence>
<evidence type="ECO:0000256" key="6">
    <source>
        <dbReference type="ARBA" id="ARBA00023065"/>
    </source>
</evidence>
<gene>
    <name evidence="9" type="ORF">HYG85_15595</name>
</gene>
<feature type="transmembrane region" description="Helical" evidence="8">
    <location>
        <begin position="350"/>
        <end position="378"/>
    </location>
</feature>
<dbReference type="Pfam" id="PF01496">
    <property type="entry name" value="V_ATPase_I"/>
    <property type="match status" value="2"/>
</dbReference>
<dbReference type="InterPro" id="IPR002490">
    <property type="entry name" value="V-ATPase_116kDa_su"/>
</dbReference>
<dbReference type="PANTHER" id="PTHR11629:SF63">
    <property type="entry name" value="V-TYPE PROTON ATPASE SUBUNIT A"/>
    <property type="match status" value="1"/>
</dbReference>
<dbReference type="Proteomes" id="UP000677305">
    <property type="component" value="Chromosome"/>
</dbReference>
<comment type="similarity">
    <text evidence="2">Belongs to the V-ATPase 116 kDa subunit family.</text>
</comment>
<accession>A0A8J8MCA0</accession>
<protein>
    <submittedName>
        <fullName evidence="9">V-type ATP synthase subunit I</fullName>
    </submittedName>
</protein>
<name>A0A8J8MCA0_9FIRM</name>
<evidence type="ECO:0000256" key="1">
    <source>
        <dbReference type="ARBA" id="ARBA00004141"/>
    </source>
</evidence>
<evidence type="ECO:0000256" key="2">
    <source>
        <dbReference type="ARBA" id="ARBA00009904"/>
    </source>
</evidence>
<feature type="transmembrane region" description="Helical" evidence="8">
    <location>
        <begin position="390"/>
        <end position="409"/>
    </location>
</feature>
<keyword evidence="6" id="KW-0406">Ion transport</keyword>
<feature type="transmembrane region" description="Helical" evidence="8">
    <location>
        <begin position="559"/>
        <end position="577"/>
    </location>
</feature>
<feature type="transmembrane region" description="Helical" evidence="8">
    <location>
        <begin position="589"/>
        <end position="612"/>
    </location>
</feature>
<dbReference type="PANTHER" id="PTHR11629">
    <property type="entry name" value="VACUOLAR PROTON ATPASES"/>
    <property type="match status" value="1"/>
</dbReference>
<keyword evidence="3" id="KW-0813">Transport</keyword>
<dbReference type="GO" id="GO:0016471">
    <property type="term" value="C:vacuolar proton-transporting V-type ATPase complex"/>
    <property type="evidence" value="ECO:0007669"/>
    <property type="project" value="TreeGrafter"/>
</dbReference>
<dbReference type="RefSeq" id="WP_212690438.1">
    <property type="nucleotide sequence ID" value="NZ_CP058561.1"/>
</dbReference>
<sequence>MSIEKMFFVNVAGPIKALDYFVIKNVLPYDVQLVNAISILDSVKGLYPFSIKNPYDNVIKKLGKLCENLDIKLEQIDIDDKQINCALDVEPVVEDLSNELSELMKQKEDISNKIKINKRIRKQIIPIKNVDIEINKLFEFEFMKFRFGKMPKDSFKKLNDYVEDLEVIVFKVFEEDDHVFLLYFMPKIVQESIDSLFASLYFERIRISGEVKGHPKEVIKSIDDTLAKLSDEEKEIDKKIDNFYKENYHKITDIYNIINQLDQVFDVRRHVVHSKDAFYLTGWVPQSQLDDFMGKIKEDDDITCIVEEDEAVKKTKPPTKLRNNKFFKPFESLVKMYGTPSYNELDPTPFVAITYLLMFGMMFGDMGQGLVIALLGYYVYKKKGNALGKIGIYAGIASAIFGLFYGSIFGNEELLREIFGFIPMINPMENKQLVLIIAVGFGVLLLIMAMVLNIWNAVKKKKMGQLLFDRNGITGLIFYLALIYLILSKVLISDYKIAAWQILLLIVVPLILIFLSHPLGNLIEKKKHILPEDKGGYFIEAIFELIETLLAILSNTISFIRVGAFALNHVGFFLAFHMMADMVGGTGSIFVMIFGNILIICLEGLIVGIQGLRLEYYELFSRFFSGEGISFNPFKIKDKQAT</sequence>
<dbReference type="AlphaFoldDB" id="A0A8J8MCA0"/>
<reference evidence="9 10" key="1">
    <citation type="submission" date="2020-07" db="EMBL/GenBank/DDBJ databases">
        <title>Vallitalea guaymasensis genome.</title>
        <authorList>
            <person name="Postec A."/>
        </authorList>
    </citation>
    <scope>NUCLEOTIDE SEQUENCE [LARGE SCALE GENOMIC DNA]</scope>
    <source>
        <strain evidence="9 10">Ra1766G1</strain>
    </source>
</reference>
<evidence type="ECO:0000256" key="7">
    <source>
        <dbReference type="ARBA" id="ARBA00023136"/>
    </source>
</evidence>
<comment type="subcellular location">
    <subcellularLocation>
        <location evidence="1">Membrane</location>
        <topology evidence="1">Multi-pass membrane protein</topology>
    </subcellularLocation>
</comment>
<proteinExistence type="inferred from homology"/>
<dbReference type="EMBL" id="CP058561">
    <property type="protein sequence ID" value="QUH30252.1"/>
    <property type="molecule type" value="Genomic_DNA"/>
</dbReference>
<dbReference type="KEGG" id="vgu:HYG85_15595"/>
<evidence type="ECO:0000256" key="8">
    <source>
        <dbReference type="SAM" id="Phobius"/>
    </source>
</evidence>
<keyword evidence="4 8" id="KW-0812">Transmembrane</keyword>
<evidence type="ECO:0000256" key="5">
    <source>
        <dbReference type="ARBA" id="ARBA00022989"/>
    </source>
</evidence>
<dbReference type="GO" id="GO:0033179">
    <property type="term" value="C:proton-transporting V-type ATPase, V0 domain"/>
    <property type="evidence" value="ECO:0007669"/>
    <property type="project" value="InterPro"/>
</dbReference>
<keyword evidence="5 8" id="KW-1133">Transmembrane helix</keyword>
<feature type="transmembrane region" description="Helical" evidence="8">
    <location>
        <begin position="433"/>
        <end position="455"/>
    </location>
</feature>
<evidence type="ECO:0000256" key="3">
    <source>
        <dbReference type="ARBA" id="ARBA00022448"/>
    </source>
</evidence>
<organism evidence="9 10">
    <name type="scientific">Vallitalea guaymasensis</name>
    <dbReference type="NCBI Taxonomy" id="1185412"/>
    <lineage>
        <taxon>Bacteria</taxon>
        <taxon>Bacillati</taxon>
        <taxon>Bacillota</taxon>
        <taxon>Clostridia</taxon>
        <taxon>Lachnospirales</taxon>
        <taxon>Vallitaleaceae</taxon>
        <taxon>Vallitalea</taxon>
    </lineage>
</organism>
<feature type="transmembrane region" description="Helical" evidence="8">
    <location>
        <begin position="498"/>
        <end position="515"/>
    </location>
</feature>
<evidence type="ECO:0000313" key="10">
    <source>
        <dbReference type="Proteomes" id="UP000677305"/>
    </source>
</evidence>
<keyword evidence="7 8" id="KW-0472">Membrane</keyword>